<organism evidence="4 5">
    <name type="scientific">Pseudolactococcus raffinolactis</name>
    <dbReference type="NCBI Taxonomy" id="1366"/>
    <lineage>
        <taxon>Bacteria</taxon>
        <taxon>Bacillati</taxon>
        <taxon>Bacillota</taxon>
        <taxon>Bacilli</taxon>
        <taxon>Lactobacillales</taxon>
        <taxon>Streptococcaceae</taxon>
        <taxon>Pseudolactococcus</taxon>
    </lineage>
</organism>
<reference evidence="4 5" key="1">
    <citation type="submission" date="2019-12" db="EMBL/GenBank/DDBJ databases">
        <title>Whole genome sequences of Lactococcus raffinolactis strains isolated from sewage.</title>
        <authorList>
            <person name="Ybazeta G."/>
            <person name="Ross M."/>
            <person name="Brabant-Kirwan D."/>
            <person name="Saleh M."/>
            <person name="Dillon J.A."/>
            <person name="Splinter K."/>
            <person name="Nokhbeh R."/>
        </authorList>
    </citation>
    <scope>NUCLEOTIDE SEQUENCE [LARGE SCALE GENOMIC DNA]</scope>
    <source>
        <strain evidence="4 5">Lr_19_14</strain>
    </source>
</reference>
<dbReference type="InterPro" id="IPR022263">
    <property type="entry name" value="KxYKxGKxW"/>
</dbReference>
<dbReference type="AlphaFoldDB" id="A0AAE7CS56"/>
<dbReference type="Pfam" id="PF17965">
    <property type="entry name" value="MucBP_2"/>
    <property type="match status" value="1"/>
</dbReference>
<dbReference type="RefSeq" id="WP_167841229.1">
    <property type="nucleotide sequence ID" value="NZ_CP047628.1"/>
</dbReference>
<evidence type="ECO:0000256" key="1">
    <source>
        <dbReference type="ARBA" id="ARBA00022729"/>
    </source>
</evidence>
<protein>
    <recommendedName>
        <fullName evidence="3">Mucin binding domain-containing protein</fullName>
    </recommendedName>
</protein>
<name>A0AAE7CS56_9LACT</name>
<gene>
    <name evidence="4" type="ORF">GU334_04670</name>
</gene>
<feature type="transmembrane region" description="Helical" evidence="2">
    <location>
        <begin position="21"/>
        <end position="38"/>
    </location>
</feature>
<feature type="domain" description="Mucin binding" evidence="3">
    <location>
        <begin position="608"/>
        <end position="683"/>
    </location>
</feature>
<proteinExistence type="predicted"/>
<dbReference type="InterPro" id="IPR041558">
    <property type="entry name" value="MucBP_2"/>
</dbReference>
<keyword evidence="2" id="KW-0812">Transmembrane</keyword>
<evidence type="ECO:0000256" key="2">
    <source>
        <dbReference type="SAM" id="Phobius"/>
    </source>
</evidence>
<dbReference type="EMBL" id="CP047628">
    <property type="protein sequence ID" value="QIW58234.1"/>
    <property type="molecule type" value="Genomic_DNA"/>
</dbReference>
<evidence type="ECO:0000313" key="5">
    <source>
        <dbReference type="Proteomes" id="UP000501558"/>
    </source>
</evidence>
<sequence>MKDFKHDTKQTNYRSWKSGKHWIYASVVLAAVVGGVALEATGVTPKVLSYIQKSFGSEVVEAIANTPGILARGEVLQPDFYASVGDFTVPATVGTDFSNNAQIEVTGSIKPKFVGPVFQIPSAKDSNAIAAFNQPLDPTKDFSISGEVTVPDARIAAAGLYVTDVPSNEVINKLGTRSYNEPGSSGALRYELGGSSSYYTGHYMLFSGFHNSVGYAATLASGTDYKRISSNGLTPVGPSKYSDFDYVLLNTTEKNRTNIKIQVNVVYSAASGTVKITYKHNSGTADIGIGQYYQQWKKDKNSKFATVEYQIDKSSPVYLGIVGNGDDSGNGASKKTSQTVVTSVTGTYLTAERAVHFRDDAGNQLAASSKVLMPRGGRLGIGNEDTTTPYYYDKPDMPQGYTYQASQNPSVGGDKEVVVTYQRDVQTGFVERTNKLTGQKMDPNENVAIKSVTKQNLSVNVPGVSGYYYLNEITGDAKNPTYAGDGSTVDFDMTMDDTANGTNTTDSQEQVVGTYMMPSVQERILNITKPDGTMSTEKQVSKTDTDFAAIEGEYAIPGYRVIVDGVPVTDAQAPQGIPGEATDKTNNLKATTDSAPQVHTITYQAEPQKAKIVYQDLTTGKELHTDEVDGLTNEAIYNYETASKIADYQSKGFVLKSNTFTDGSEHFDADTTTDQSYVVGLVHDSKNNLESKDITHKVAYTIKNGFVTAPQDYETKSNITYNHFIDKHTGDVITADFDKYALDGDINQNPKAHKYESSHSDAKVAHDGKVEFKSPEVPNIKGYTANLTENTTIHYSKAKDGEVLESSVEYAIDETINITLPTDTFFYNTRTDAMIKASSYTITNDSGLPVKISIDGFAAELSNSTLPSDFALNLNVSGNKVTTPSAKLIENGLIKVSNSELITLANCLDQYSATDAAITSGSPVNNAAEFTYGGAAKASKTLKLGYTLSLKFEDVKF</sequence>
<keyword evidence="2" id="KW-1133">Transmembrane helix</keyword>
<dbReference type="Proteomes" id="UP000501558">
    <property type="component" value="Chromosome"/>
</dbReference>
<evidence type="ECO:0000259" key="3">
    <source>
        <dbReference type="Pfam" id="PF17965"/>
    </source>
</evidence>
<evidence type="ECO:0000313" key="4">
    <source>
        <dbReference type="EMBL" id="QIW58234.1"/>
    </source>
</evidence>
<keyword evidence="5" id="KW-1185">Reference proteome</keyword>
<accession>A0AAE7CS56</accession>
<keyword evidence="1" id="KW-0732">Signal</keyword>
<dbReference type="Gene3D" id="3.10.20.470">
    <property type="match status" value="1"/>
</dbReference>
<dbReference type="NCBIfam" id="TIGR03715">
    <property type="entry name" value="KxYKxGKxW"/>
    <property type="match status" value="1"/>
</dbReference>
<keyword evidence="2" id="KW-0472">Membrane</keyword>